<dbReference type="InterPro" id="IPR005635">
    <property type="entry name" value="Inner_centromere_prot_ARK-bd"/>
</dbReference>
<protein>
    <submittedName>
        <fullName evidence="10">INCEA-like protein</fullName>
    </submittedName>
</protein>
<evidence type="ECO:0000256" key="2">
    <source>
        <dbReference type="ARBA" id="ARBA00004186"/>
    </source>
</evidence>
<feature type="compositionally biased region" description="Basic residues" evidence="8">
    <location>
        <begin position="63"/>
        <end position="73"/>
    </location>
</feature>
<feature type="region of interest" description="Disordered" evidence="8">
    <location>
        <begin position="57"/>
        <end position="153"/>
    </location>
</feature>
<dbReference type="Proteomes" id="UP001164746">
    <property type="component" value="Chromosome 6"/>
</dbReference>
<evidence type="ECO:0000256" key="3">
    <source>
        <dbReference type="ARBA" id="ARBA00010042"/>
    </source>
</evidence>
<keyword evidence="4" id="KW-0963">Cytoplasm</keyword>
<feature type="region of interest" description="Disordered" evidence="8">
    <location>
        <begin position="630"/>
        <end position="921"/>
    </location>
</feature>
<feature type="compositionally biased region" description="Basic residues" evidence="8">
    <location>
        <begin position="137"/>
        <end position="148"/>
    </location>
</feature>
<comment type="similarity">
    <text evidence="3">Belongs to the INCENP family.</text>
</comment>
<keyword evidence="6" id="KW-0206">Cytoskeleton</keyword>
<evidence type="ECO:0000256" key="4">
    <source>
        <dbReference type="ARBA" id="ARBA00022490"/>
    </source>
</evidence>
<feature type="compositionally biased region" description="Polar residues" evidence="8">
    <location>
        <begin position="86"/>
        <end position="96"/>
    </location>
</feature>
<dbReference type="Pfam" id="PF03941">
    <property type="entry name" value="INCENP_ARK-bind"/>
    <property type="match status" value="1"/>
</dbReference>
<evidence type="ECO:0000256" key="8">
    <source>
        <dbReference type="SAM" id="MobiDB-lite"/>
    </source>
</evidence>
<evidence type="ECO:0000256" key="6">
    <source>
        <dbReference type="ARBA" id="ARBA00023212"/>
    </source>
</evidence>
<dbReference type="EMBL" id="CP111017">
    <property type="protein sequence ID" value="WAR09400.1"/>
    <property type="molecule type" value="Genomic_DNA"/>
</dbReference>
<organism evidence="10 11">
    <name type="scientific">Mya arenaria</name>
    <name type="common">Soft-shell clam</name>
    <dbReference type="NCBI Taxonomy" id="6604"/>
    <lineage>
        <taxon>Eukaryota</taxon>
        <taxon>Metazoa</taxon>
        <taxon>Spiralia</taxon>
        <taxon>Lophotrochozoa</taxon>
        <taxon>Mollusca</taxon>
        <taxon>Bivalvia</taxon>
        <taxon>Autobranchia</taxon>
        <taxon>Heteroconchia</taxon>
        <taxon>Euheterodonta</taxon>
        <taxon>Imparidentia</taxon>
        <taxon>Neoheterodontei</taxon>
        <taxon>Myida</taxon>
        <taxon>Myoidea</taxon>
        <taxon>Myidae</taxon>
        <taxon>Mya</taxon>
    </lineage>
</organism>
<comment type="subcellular location">
    <subcellularLocation>
        <location evidence="2">Cytoplasm</location>
        <location evidence="2">Cytoskeleton</location>
        <location evidence="2">Spindle</location>
    </subcellularLocation>
    <subcellularLocation>
        <location evidence="1">Nucleus</location>
    </subcellularLocation>
</comment>
<feature type="compositionally biased region" description="Polar residues" evidence="8">
    <location>
        <begin position="356"/>
        <end position="367"/>
    </location>
</feature>
<feature type="region of interest" description="Disordered" evidence="8">
    <location>
        <begin position="261"/>
        <end position="618"/>
    </location>
</feature>
<dbReference type="PANTHER" id="PTHR13142:SF1">
    <property type="entry name" value="INNER CENTROMERE PROTEIN"/>
    <property type="match status" value="1"/>
</dbReference>
<keyword evidence="5" id="KW-0159">Chromosome partition</keyword>
<feature type="compositionally biased region" description="Basic residues" evidence="8">
    <location>
        <begin position="375"/>
        <end position="384"/>
    </location>
</feature>
<evidence type="ECO:0000313" key="10">
    <source>
        <dbReference type="EMBL" id="WAR09400.1"/>
    </source>
</evidence>
<gene>
    <name evidence="10" type="ORF">MAR_019358</name>
</gene>
<evidence type="ECO:0000259" key="9">
    <source>
        <dbReference type="Pfam" id="PF03941"/>
    </source>
</evidence>
<dbReference type="PANTHER" id="PTHR13142">
    <property type="entry name" value="INNER CENTROMERE PROTEIN"/>
    <property type="match status" value="1"/>
</dbReference>
<keyword evidence="7" id="KW-0539">Nucleus</keyword>
<feature type="compositionally biased region" description="Low complexity" evidence="8">
    <location>
        <begin position="481"/>
        <end position="498"/>
    </location>
</feature>
<evidence type="ECO:0000313" key="11">
    <source>
        <dbReference type="Proteomes" id="UP001164746"/>
    </source>
</evidence>
<feature type="compositionally biased region" description="Basic residues" evidence="8">
    <location>
        <begin position="340"/>
        <end position="354"/>
    </location>
</feature>
<feature type="compositionally biased region" description="Basic and acidic residues" evidence="8">
    <location>
        <begin position="693"/>
        <end position="893"/>
    </location>
</feature>
<feature type="compositionally biased region" description="Basic and acidic residues" evidence="8">
    <location>
        <begin position="309"/>
        <end position="322"/>
    </location>
</feature>
<feature type="compositionally biased region" description="Low complexity" evidence="8">
    <location>
        <begin position="560"/>
        <end position="574"/>
    </location>
</feature>
<evidence type="ECO:0000256" key="5">
    <source>
        <dbReference type="ARBA" id="ARBA00022829"/>
    </source>
</evidence>
<sequence>MADFLEHRLFFEDCKYIHHIVQQRVRLLDEKVFAYMDECLADARKVMCIQDQHILPKTPSMKQRSRRIRNKTKHSQDADSLEQDSSKTVCKTLSTFSDDDDFESVPPLTNSEDQSGTPPTGQRTRASKRAATTSRASKTRTNKTKKKAKSQEPVCKIQDIITDEDSEVDNVGAEAVADVQTTPTNNGNVEEEEEENVEIIETWTQPAGAATLALQHRLGADLDKTPVNKPGKPINPNFCKMNVKEKVTAYEEIILISPVNVKQKKSASPVSRSSIQKTPEQAGNVPQTPETVVQIKTISVTSAEETDSTESKLKQKRPHSESGEEVIPVKSAKKDTPRLSSHRQSTRKSLRKSLHTLPSTQKLSKTTQEVEKPVRTRTRLRLKKKQEDEDPGMETDTESVASQEESRPGSPEVVAIETMEVEQDGEEAGQEEADQQTTGKRRTRSKGENSEEETEVVEVVRPVRSTRTKTRAQTQSDSEKSAASVDSGQGGSVSSVDGESSRPRVTRTKTRQPQVTEGTVNEKEDSAFVSPASTAPRTRTKTRKRQHEEESDGEKVAKRSCVSVSSVDDNNSFSEQHMEQDDEDSLSPKCPASKVVRPQPHSFLNNLNKNSTNPIRPVNLHTGLVRSFITRSPAPKATHKETQQKKAAELRQKEERENERMKRREEEHKKKIEEMRKKREEKMRKVQSLREIQLAKEKQSRVELEKRLKEKRENGLKQREERVREEQDKQKLRQQKLEEAEERRKREETDRQRKLQEQLEQERAHEQMLARKREHEEQERQAKILQEKRRLSEKLREMEAERERDREKLLKQEEEKHKEWQQRKEERERQAAAERAEKEKQELDKKRVRELQQKREMEKVKEQERLRLAEEESVKDLQRKQEEEMKKLVEKHNNQLQTATGTAAPTAQPPKPNLNRTHSIENAAVAGNKNDSYEMTPKHNSHSASLENYCIDDLNSGDDTDDEDHPRKKIPDWAQGTHLKTQLIKQYYHPPDILNLLGTVADPDLNKLFHKKKARFNKRTSSAHWDTPILKPGLLGRS</sequence>
<feature type="compositionally biased region" description="Polar residues" evidence="8">
    <location>
        <begin position="266"/>
        <end position="303"/>
    </location>
</feature>
<keyword evidence="11" id="KW-1185">Reference proteome</keyword>
<proteinExistence type="inferred from homology"/>
<feature type="compositionally biased region" description="Acidic residues" evidence="8">
    <location>
        <begin position="419"/>
        <end position="434"/>
    </location>
</feature>
<dbReference type="Gene3D" id="1.20.5.2230">
    <property type="match status" value="1"/>
</dbReference>
<name>A0ABY7EJS2_MYAAR</name>
<feature type="domain" description="Inner centromere protein ARK-binding" evidence="9">
    <location>
        <begin position="953"/>
        <end position="1009"/>
    </location>
</feature>
<feature type="compositionally biased region" description="Polar residues" evidence="8">
    <location>
        <begin position="107"/>
        <end position="122"/>
    </location>
</feature>
<feature type="compositionally biased region" description="Polar residues" evidence="8">
    <location>
        <begin position="602"/>
        <end position="614"/>
    </location>
</feature>
<evidence type="ECO:0000256" key="1">
    <source>
        <dbReference type="ARBA" id="ARBA00004123"/>
    </source>
</evidence>
<feature type="compositionally biased region" description="Basic and acidic residues" evidence="8">
    <location>
        <begin position="638"/>
        <end position="684"/>
    </location>
</feature>
<feature type="compositionally biased region" description="Acidic residues" evidence="8">
    <location>
        <begin position="388"/>
        <end position="397"/>
    </location>
</feature>
<reference evidence="10" key="1">
    <citation type="submission" date="2022-11" db="EMBL/GenBank/DDBJ databases">
        <title>Centuries of genome instability and evolution in soft-shell clam transmissible cancer (bioRxiv).</title>
        <authorList>
            <person name="Hart S.F.M."/>
            <person name="Yonemitsu M.A."/>
            <person name="Giersch R.M."/>
            <person name="Beal B.F."/>
            <person name="Arriagada G."/>
            <person name="Davis B.W."/>
            <person name="Ostrander E.A."/>
            <person name="Goff S.P."/>
            <person name="Metzger M.J."/>
        </authorList>
    </citation>
    <scope>NUCLEOTIDE SEQUENCE</scope>
    <source>
        <strain evidence="10">MELC-2E11</strain>
        <tissue evidence="10">Siphon/mantle</tissue>
    </source>
</reference>
<evidence type="ECO:0000256" key="7">
    <source>
        <dbReference type="ARBA" id="ARBA00023242"/>
    </source>
</evidence>
<accession>A0ABY7EJS2</accession>